<accession>A0A0F9U497</accession>
<sequence>MSERTPIKMKMSQSEPHPLVFHPNEGEEMFRITADGRFVFADGVEVEEAAREFARWFNTEMGHLLIYPSATAGDEEKAGPVGDMGPRSCEVCGQHYSVDDGNIECPFCATARDELEGARAARLRKALKPFANYACDPPCGCHNCEARAALTAEPPTEVDETHWQRMKREAREDVEAARARGNAVDQAWFEGMLKYIARIEHEMPTVQCEAIDRKVEACPVVCTRKAGHEGSHYNKSLMLEWNEPLITEPPAQEEKPDV</sequence>
<reference evidence="1" key="1">
    <citation type="journal article" date="2015" name="Nature">
        <title>Complex archaea that bridge the gap between prokaryotes and eukaryotes.</title>
        <authorList>
            <person name="Spang A."/>
            <person name="Saw J.H."/>
            <person name="Jorgensen S.L."/>
            <person name="Zaremba-Niedzwiedzka K."/>
            <person name="Martijn J."/>
            <person name="Lind A.E."/>
            <person name="van Eijk R."/>
            <person name="Schleper C."/>
            <person name="Guy L."/>
            <person name="Ettema T.J."/>
        </authorList>
    </citation>
    <scope>NUCLEOTIDE SEQUENCE</scope>
</reference>
<gene>
    <name evidence="1" type="ORF">LCGC14_0251370</name>
</gene>
<name>A0A0F9U497_9ZZZZ</name>
<comment type="caution">
    <text evidence="1">The sequence shown here is derived from an EMBL/GenBank/DDBJ whole genome shotgun (WGS) entry which is preliminary data.</text>
</comment>
<protein>
    <submittedName>
        <fullName evidence="1">Uncharacterized protein</fullName>
    </submittedName>
</protein>
<dbReference type="EMBL" id="LAZR01000131">
    <property type="protein sequence ID" value="KKN88065.1"/>
    <property type="molecule type" value="Genomic_DNA"/>
</dbReference>
<proteinExistence type="predicted"/>
<evidence type="ECO:0000313" key="1">
    <source>
        <dbReference type="EMBL" id="KKN88065.1"/>
    </source>
</evidence>
<organism evidence="1">
    <name type="scientific">marine sediment metagenome</name>
    <dbReference type="NCBI Taxonomy" id="412755"/>
    <lineage>
        <taxon>unclassified sequences</taxon>
        <taxon>metagenomes</taxon>
        <taxon>ecological metagenomes</taxon>
    </lineage>
</organism>
<dbReference type="AlphaFoldDB" id="A0A0F9U497"/>